<feature type="transmembrane region" description="Helical" evidence="1">
    <location>
        <begin position="192"/>
        <end position="209"/>
    </location>
</feature>
<dbReference type="RefSeq" id="WP_092725192.1">
    <property type="nucleotide sequence ID" value="NZ_FNGW01000003.1"/>
</dbReference>
<proteinExistence type="predicted"/>
<sequence length="218" mass="24552">MKKGDYIWGGIILLIGIILLVEKTRDAFILFTDSYKLLGGFIKFAILSTMGEMLAQRLESKEWKFQSYFFTRAIIWGIIGVVITLMFTIFDAGVTRVLEMKLLPAGESKFVFAFFTSAVMNLTFAPTFMFTHKITDTYLDMKYEGIKDISIKSIATRIDLNRFLSFVIGKTIPLFWIPAHTITFLIPGKYRVLFAASLSIALGVLLAIGNSKPVVKTS</sequence>
<feature type="transmembrane region" description="Helical" evidence="1">
    <location>
        <begin position="163"/>
        <end position="186"/>
    </location>
</feature>
<name>A0A1G9N6L4_9FIRM</name>
<dbReference type="STRING" id="1121325.SAMN04515677_103485"/>
<feature type="transmembrane region" description="Helical" evidence="1">
    <location>
        <begin position="110"/>
        <end position="131"/>
    </location>
</feature>
<keyword evidence="3" id="KW-1185">Reference proteome</keyword>
<keyword evidence="1" id="KW-1133">Transmembrane helix</keyword>
<dbReference type="AlphaFoldDB" id="A0A1G9N6L4"/>
<organism evidence="2 3">
    <name type="scientific">Romboutsia lituseburensis DSM 797</name>
    <dbReference type="NCBI Taxonomy" id="1121325"/>
    <lineage>
        <taxon>Bacteria</taxon>
        <taxon>Bacillati</taxon>
        <taxon>Bacillota</taxon>
        <taxon>Clostridia</taxon>
        <taxon>Peptostreptococcales</taxon>
        <taxon>Peptostreptococcaceae</taxon>
        <taxon>Romboutsia</taxon>
    </lineage>
</organism>
<reference evidence="2 3" key="1">
    <citation type="submission" date="2016-10" db="EMBL/GenBank/DDBJ databases">
        <authorList>
            <person name="de Groot N.N."/>
        </authorList>
    </citation>
    <scope>NUCLEOTIDE SEQUENCE [LARGE SCALE GENOMIC DNA]</scope>
    <source>
        <strain evidence="2 3">DSM 797</strain>
    </source>
</reference>
<keyword evidence="1" id="KW-0812">Transmembrane</keyword>
<keyword evidence="1" id="KW-0472">Membrane</keyword>
<evidence type="ECO:0000313" key="3">
    <source>
        <dbReference type="Proteomes" id="UP000199068"/>
    </source>
</evidence>
<gene>
    <name evidence="2" type="ORF">SAMN04515677_103485</name>
</gene>
<dbReference type="Proteomes" id="UP000199068">
    <property type="component" value="Unassembled WGS sequence"/>
</dbReference>
<evidence type="ECO:0000256" key="1">
    <source>
        <dbReference type="SAM" id="Phobius"/>
    </source>
</evidence>
<dbReference type="EMBL" id="FNGW01000003">
    <property type="protein sequence ID" value="SDL81757.1"/>
    <property type="molecule type" value="Genomic_DNA"/>
</dbReference>
<protein>
    <recommendedName>
        <fullName evidence="4">Mpv17 / PMP22 family protein</fullName>
    </recommendedName>
</protein>
<accession>A0A1G9N6L4</accession>
<evidence type="ECO:0000313" key="2">
    <source>
        <dbReference type="EMBL" id="SDL81757.1"/>
    </source>
</evidence>
<evidence type="ECO:0008006" key="4">
    <source>
        <dbReference type="Google" id="ProtNLM"/>
    </source>
</evidence>
<feature type="transmembrane region" description="Helical" evidence="1">
    <location>
        <begin position="5"/>
        <end position="21"/>
    </location>
</feature>
<feature type="transmembrane region" description="Helical" evidence="1">
    <location>
        <begin position="27"/>
        <end position="48"/>
    </location>
</feature>
<feature type="transmembrane region" description="Helical" evidence="1">
    <location>
        <begin position="69"/>
        <end position="90"/>
    </location>
</feature>